<keyword evidence="3" id="KW-1185">Reference proteome</keyword>
<proteinExistence type="predicted"/>
<reference evidence="2" key="1">
    <citation type="submission" date="2023-06" db="EMBL/GenBank/DDBJ databases">
        <title>Genome-scale phylogeny and comparative genomics of the fungal order Sordariales.</title>
        <authorList>
            <consortium name="Lawrence Berkeley National Laboratory"/>
            <person name="Hensen N."/>
            <person name="Bonometti L."/>
            <person name="Westerberg I."/>
            <person name="Brannstrom I.O."/>
            <person name="Guillou S."/>
            <person name="Cros-Aarteil S."/>
            <person name="Calhoun S."/>
            <person name="Haridas S."/>
            <person name="Kuo A."/>
            <person name="Mondo S."/>
            <person name="Pangilinan J."/>
            <person name="Riley R."/>
            <person name="LaButti K."/>
            <person name="Andreopoulos B."/>
            <person name="Lipzen A."/>
            <person name="Chen C."/>
            <person name="Yanf M."/>
            <person name="Daum C."/>
            <person name="Ng V."/>
            <person name="Clum A."/>
            <person name="Steindorff A."/>
            <person name="Ohm R."/>
            <person name="Martin F."/>
            <person name="Silar P."/>
            <person name="Natvig D."/>
            <person name="Lalanne C."/>
            <person name="Gautier V."/>
            <person name="Ament-velasquez S.L."/>
            <person name="Kruys A."/>
            <person name="Hutchinson M.I."/>
            <person name="Powell A.J."/>
            <person name="Barry K."/>
            <person name="Miller A.N."/>
            <person name="Grigoriev I.V."/>
            <person name="Debuchy R."/>
            <person name="Gladieux P."/>
            <person name="Thoren M.H."/>
            <person name="Johannesson H."/>
        </authorList>
    </citation>
    <scope>NUCLEOTIDE SEQUENCE</scope>
    <source>
        <strain evidence="2">SMH2392-1A</strain>
    </source>
</reference>
<dbReference type="AlphaFoldDB" id="A0AA40ATC6"/>
<dbReference type="Proteomes" id="UP001172101">
    <property type="component" value="Unassembled WGS sequence"/>
</dbReference>
<dbReference type="RefSeq" id="XP_060297498.1">
    <property type="nucleotide sequence ID" value="XM_060439589.1"/>
</dbReference>
<sequence>MAEGHWPDLAQAKLWMRDRSPGKTRLAKGDDVRDVYMMPYINLEDLSAQLPAMEPMLMMFRGRTTANTYGQIYTYSGGEADLDVWSFSYQAQRVGDGLNCLRIQARIYHFLVRCCYTLMQGKEASLSSMALEEGNREPEAPVPSANKPETSKTSLALLVRTKLAEAEDRLLSLVRTLDFSPTRFLRSESTGQNTCSTRTGNPALSSRRLSHPSGRRVVKLKELMDKHARSIDAHHLPEDLAKQFAVVLNFLNEMLIKFYLTLTCRCVGEPKLRAQYVRTTDVRPDQPVRCSPISLHPADQTQAQYDLISHVGLMTNEQRSKFTIKRVVDSFDRVQETKPEANKLLTSYLADRIADVSVISECIDAITKYVPWTESFGIAIKTPEDELSYNAAEDIKYLANFILPDSNWDGISRASARQRATSSTTRAETNLDTFWNKYINRANAMHNTQRHYFSPGTRALIAQPHRTGGSSSSGADSEDLVSAIAELLIGASHHGTSNSAGASSGRNRVPHICPPSSTLAAGDKRARKVLDVLFPSAVKGIAAVGSGETKWSDFEYIMIKAGFMLEKQRVSGWLFTPDWRCSTCAGNPIMFSEPYPEGKIDIVMARHIGRRLAKAYGWRRDMLLQG</sequence>
<accession>A0AA40ATC6</accession>
<evidence type="ECO:0000313" key="3">
    <source>
        <dbReference type="Proteomes" id="UP001172101"/>
    </source>
</evidence>
<protein>
    <submittedName>
        <fullName evidence="2">Uncharacterized protein</fullName>
    </submittedName>
</protein>
<dbReference type="EMBL" id="JAUIRO010000003">
    <property type="protein sequence ID" value="KAK0721574.1"/>
    <property type="molecule type" value="Genomic_DNA"/>
</dbReference>
<feature type="compositionally biased region" description="Polar residues" evidence="1">
    <location>
        <begin position="188"/>
        <end position="204"/>
    </location>
</feature>
<name>A0AA40ATC6_9PEZI</name>
<evidence type="ECO:0000256" key="1">
    <source>
        <dbReference type="SAM" id="MobiDB-lite"/>
    </source>
</evidence>
<evidence type="ECO:0000313" key="2">
    <source>
        <dbReference type="EMBL" id="KAK0721574.1"/>
    </source>
</evidence>
<dbReference type="PANTHER" id="PTHR40788:SF1">
    <property type="entry name" value="IPA PROTEIN"/>
    <property type="match status" value="1"/>
</dbReference>
<organism evidence="2 3">
    <name type="scientific">Lasiosphaeria miniovina</name>
    <dbReference type="NCBI Taxonomy" id="1954250"/>
    <lineage>
        <taxon>Eukaryota</taxon>
        <taxon>Fungi</taxon>
        <taxon>Dikarya</taxon>
        <taxon>Ascomycota</taxon>
        <taxon>Pezizomycotina</taxon>
        <taxon>Sordariomycetes</taxon>
        <taxon>Sordariomycetidae</taxon>
        <taxon>Sordariales</taxon>
        <taxon>Lasiosphaeriaceae</taxon>
        <taxon>Lasiosphaeria</taxon>
    </lineage>
</organism>
<feature type="region of interest" description="Disordered" evidence="1">
    <location>
        <begin position="188"/>
        <end position="211"/>
    </location>
</feature>
<feature type="region of interest" description="Disordered" evidence="1">
    <location>
        <begin position="129"/>
        <end position="149"/>
    </location>
</feature>
<comment type="caution">
    <text evidence="2">The sequence shown here is derived from an EMBL/GenBank/DDBJ whole genome shotgun (WGS) entry which is preliminary data.</text>
</comment>
<gene>
    <name evidence="2" type="ORF">B0T26DRAFT_673386</name>
</gene>
<dbReference type="GeneID" id="85322859"/>
<dbReference type="PANTHER" id="PTHR40788">
    <property type="entry name" value="CLR5 DOMAIN-CONTAINING PROTEIN-RELATED"/>
    <property type="match status" value="1"/>
</dbReference>